<dbReference type="STRING" id="226910.UCMB321_2041"/>
<dbReference type="AlphaFoldDB" id="A0A0C2I4U9"/>
<dbReference type="Proteomes" id="UP000031535">
    <property type="component" value="Unassembled WGS sequence"/>
</dbReference>
<evidence type="ECO:0000313" key="1">
    <source>
        <dbReference type="EMBL" id="KIH84241.1"/>
    </source>
</evidence>
<evidence type="ECO:0000313" key="2">
    <source>
        <dbReference type="Proteomes" id="UP000031535"/>
    </source>
</evidence>
<proteinExistence type="predicted"/>
<sequence length="109" mass="12182">MSGRMHLSHQQVKKLLPYLMAFVETGDLLRKATATRPKPQLVAEIKKTSKYAHQANFMRNSCTYTYPFACAIDSDGGGEYVVKGGIGGQYRLADVNLYVIAEGRKIRLK</sequence>
<keyword evidence="2" id="KW-1185">Reference proteome</keyword>
<name>A0A0C2I4U9_9PSED</name>
<reference evidence="1 2" key="1">
    <citation type="submission" date="2015-01" db="EMBL/GenBank/DDBJ databases">
        <title>Complete genome of Pseudomonas batumici UCM B-321 producer of the batumin antibiotic with strong antistaphilococcal and potential anticancer activity.</title>
        <authorList>
            <person name="Klochko V.V."/>
            <person name="Zelena L.B."/>
            <person name="Elena K.A."/>
            <person name="Reva O.N."/>
        </authorList>
    </citation>
    <scope>NUCLEOTIDE SEQUENCE [LARGE SCALE GENOMIC DNA]</scope>
    <source>
        <strain evidence="1 2">UCM B-321</strain>
    </source>
</reference>
<dbReference type="PATRIC" id="fig|226910.6.peg.2031"/>
<protein>
    <submittedName>
        <fullName evidence="1">Uncharacterized protein</fullName>
    </submittedName>
</protein>
<gene>
    <name evidence="1" type="ORF">UCMB321_2041</name>
</gene>
<comment type="caution">
    <text evidence="1">The sequence shown here is derived from an EMBL/GenBank/DDBJ whole genome shotgun (WGS) entry which is preliminary data.</text>
</comment>
<dbReference type="EMBL" id="JXDG01000021">
    <property type="protein sequence ID" value="KIH84241.1"/>
    <property type="molecule type" value="Genomic_DNA"/>
</dbReference>
<organism evidence="1 2">
    <name type="scientific">Pseudomonas batumici</name>
    <dbReference type="NCBI Taxonomy" id="226910"/>
    <lineage>
        <taxon>Bacteria</taxon>
        <taxon>Pseudomonadati</taxon>
        <taxon>Pseudomonadota</taxon>
        <taxon>Gammaproteobacteria</taxon>
        <taxon>Pseudomonadales</taxon>
        <taxon>Pseudomonadaceae</taxon>
        <taxon>Pseudomonas</taxon>
    </lineage>
</organism>
<accession>A0A0C2I4U9</accession>